<dbReference type="Proteomes" id="UP000327013">
    <property type="component" value="Chromosome 6"/>
</dbReference>
<reference evidence="1 2" key="1">
    <citation type="submission" date="2019-06" db="EMBL/GenBank/DDBJ databases">
        <title>A chromosomal-level reference genome of Carpinus fangiana (Coryloideae, Betulaceae).</title>
        <authorList>
            <person name="Yang X."/>
            <person name="Wang Z."/>
            <person name="Zhang L."/>
            <person name="Hao G."/>
            <person name="Liu J."/>
            <person name="Yang Y."/>
        </authorList>
    </citation>
    <scope>NUCLEOTIDE SEQUENCE [LARGE SCALE GENOMIC DNA]</scope>
    <source>
        <strain evidence="1">Cfa_2016G</strain>
        <tissue evidence="1">Leaf</tissue>
    </source>
</reference>
<dbReference type="EMBL" id="CM017326">
    <property type="protein sequence ID" value="KAE8076431.1"/>
    <property type="molecule type" value="Genomic_DNA"/>
</dbReference>
<protein>
    <submittedName>
        <fullName evidence="1">Uncharacterized protein</fullName>
    </submittedName>
</protein>
<name>A0A5N6RF99_9ROSI</name>
<proteinExistence type="predicted"/>
<organism evidence="1 2">
    <name type="scientific">Carpinus fangiana</name>
    <dbReference type="NCBI Taxonomy" id="176857"/>
    <lineage>
        <taxon>Eukaryota</taxon>
        <taxon>Viridiplantae</taxon>
        <taxon>Streptophyta</taxon>
        <taxon>Embryophyta</taxon>
        <taxon>Tracheophyta</taxon>
        <taxon>Spermatophyta</taxon>
        <taxon>Magnoliopsida</taxon>
        <taxon>eudicotyledons</taxon>
        <taxon>Gunneridae</taxon>
        <taxon>Pentapetalae</taxon>
        <taxon>rosids</taxon>
        <taxon>fabids</taxon>
        <taxon>Fagales</taxon>
        <taxon>Betulaceae</taxon>
        <taxon>Carpinus</taxon>
    </lineage>
</organism>
<accession>A0A5N6RF99</accession>
<evidence type="ECO:0000313" key="2">
    <source>
        <dbReference type="Proteomes" id="UP000327013"/>
    </source>
</evidence>
<gene>
    <name evidence="1" type="ORF">FH972_015083</name>
</gene>
<dbReference type="AlphaFoldDB" id="A0A5N6RF99"/>
<evidence type="ECO:0000313" key="1">
    <source>
        <dbReference type="EMBL" id="KAE8076431.1"/>
    </source>
</evidence>
<sequence length="133" mass="14740">MKSAAALGEVAELRGRVEDCNRCVELDLLQYSWRRAKLKEGRLMARWQSSVSVARTVDGTTTGMGGENESSHLGCWGCRSTGLRFLSEDGFDFESARPSRRFPVQPSTGVNARPWMLGETLPAIGQGWSEERT</sequence>
<keyword evidence="2" id="KW-1185">Reference proteome</keyword>